<keyword evidence="3" id="KW-1185">Reference proteome</keyword>
<keyword evidence="1" id="KW-0732">Signal</keyword>
<dbReference type="RefSeq" id="WP_123133798.1">
    <property type="nucleotide sequence ID" value="NZ_RJJE01000017.1"/>
</dbReference>
<evidence type="ECO:0000313" key="2">
    <source>
        <dbReference type="EMBL" id="RNI27329.1"/>
    </source>
</evidence>
<dbReference type="AlphaFoldDB" id="A0A3M9MP84"/>
<feature type="chain" id="PRO_5017922729" evidence="1">
    <location>
        <begin position="21"/>
        <end position="336"/>
    </location>
</feature>
<comment type="caution">
    <text evidence="2">The sequence shown here is derived from an EMBL/GenBank/DDBJ whole genome shotgun (WGS) entry which is preliminary data.</text>
</comment>
<dbReference type="OrthoDB" id="978914at2"/>
<gene>
    <name evidence="2" type="ORF">EFA69_14375</name>
</gene>
<dbReference type="Pfam" id="PF11751">
    <property type="entry name" value="PorP_SprF"/>
    <property type="match status" value="1"/>
</dbReference>
<feature type="signal peptide" evidence="1">
    <location>
        <begin position="1"/>
        <end position="20"/>
    </location>
</feature>
<dbReference type="InterPro" id="IPR019861">
    <property type="entry name" value="PorP/SprF_Bacteroidetes"/>
</dbReference>
<proteinExistence type="predicted"/>
<dbReference type="Proteomes" id="UP000271010">
    <property type="component" value="Unassembled WGS sequence"/>
</dbReference>
<dbReference type="NCBIfam" id="TIGR03519">
    <property type="entry name" value="T9SS_PorP_fam"/>
    <property type="match status" value="1"/>
</dbReference>
<evidence type="ECO:0000313" key="3">
    <source>
        <dbReference type="Proteomes" id="UP000271010"/>
    </source>
</evidence>
<accession>A0A3M9MP84</accession>
<protein>
    <submittedName>
        <fullName evidence="2">Type IX secretion system membrane protein PorP/SprF</fullName>
    </submittedName>
</protein>
<organism evidence="2 3">
    <name type="scientific">Rufibacter immobilis</name>
    <dbReference type="NCBI Taxonomy" id="1348778"/>
    <lineage>
        <taxon>Bacteria</taxon>
        <taxon>Pseudomonadati</taxon>
        <taxon>Bacteroidota</taxon>
        <taxon>Cytophagia</taxon>
        <taxon>Cytophagales</taxon>
        <taxon>Hymenobacteraceae</taxon>
        <taxon>Rufibacter</taxon>
    </lineage>
</organism>
<evidence type="ECO:0000256" key="1">
    <source>
        <dbReference type="SAM" id="SignalP"/>
    </source>
</evidence>
<dbReference type="EMBL" id="RJJE01000017">
    <property type="protein sequence ID" value="RNI27329.1"/>
    <property type="molecule type" value="Genomic_DNA"/>
</dbReference>
<name>A0A3M9MP84_9BACT</name>
<sequence length="336" mass="37175">MTKYLGAFVALLLLSAPVWAQQRPQYSQYMINSYLLNPAITGIEDYTDVKIGTRQQWVGLEGAPKTYTVSAHTPINKQVASIRNVGKGITSTRSVNQNRFARAYPHHGVGIQAISDRTGVLRRTNVNLTYAYHLPITRTITISMGASAGILRNSINSSEATYSSDIPDPAISGNYVNRNYFDLGVGTWIYAQNFFVGLSGQQLLKSRRDLNSAETSVTSEVLQKHFIATAGYKYSLTPELTLIPSVLVKLSTPSPTTVDFNLRALYAERVWAGVSYRNQDAFAAMAGVNISHIMDVSYSYDYNTSELNVSNTGTHEVVLGLKLFNKGKVICPRWMH</sequence>
<reference evidence="2 3" key="1">
    <citation type="submission" date="2018-11" db="EMBL/GenBank/DDBJ databases">
        <title>Rufibacter latericius sp. nov., isolated from water in Baiyang Lake.</title>
        <authorList>
            <person name="Yang Y."/>
        </authorList>
    </citation>
    <scope>NUCLEOTIDE SEQUENCE [LARGE SCALE GENOMIC DNA]</scope>
    <source>
        <strain evidence="2 3">MCC P1</strain>
    </source>
</reference>